<keyword evidence="2" id="KW-1185">Reference proteome</keyword>
<sequence>MTGGVSDRRRRPLGRQQPVMVPSTALQQQNKEASRDDLVVLPYWYIVRASRMYVHNISGAVVGCGALHPACVPVVYLCEAFACSILLQNVLYVPHFLAETTGSTSLVKLFF</sequence>
<dbReference type="InParanoid" id="A0A1B6QJV0"/>
<dbReference type="EMBL" id="CM000760">
    <property type="protein sequence ID" value="KXG38198.1"/>
    <property type="molecule type" value="Genomic_DNA"/>
</dbReference>
<accession>A0A1B6QJV0</accession>
<reference evidence="2" key="2">
    <citation type="journal article" date="2018" name="Plant J.">
        <title>The Sorghum bicolor reference genome: improved assembly, gene annotations, a transcriptome atlas, and signatures of genome organization.</title>
        <authorList>
            <person name="McCormick R.F."/>
            <person name="Truong S.K."/>
            <person name="Sreedasyam A."/>
            <person name="Jenkins J."/>
            <person name="Shu S."/>
            <person name="Sims D."/>
            <person name="Kennedy M."/>
            <person name="Amirebrahimi M."/>
            <person name="Weers B.D."/>
            <person name="McKinley B."/>
            <person name="Mattison A."/>
            <person name="Morishige D.T."/>
            <person name="Grimwood J."/>
            <person name="Schmutz J."/>
            <person name="Mullet J.E."/>
        </authorList>
    </citation>
    <scope>NUCLEOTIDE SEQUENCE [LARGE SCALE GENOMIC DNA]</scope>
    <source>
        <strain evidence="2">cv. BTx623</strain>
    </source>
</reference>
<organism evidence="1 2">
    <name type="scientific">Sorghum bicolor</name>
    <name type="common">Sorghum</name>
    <name type="synonym">Sorghum vulgare</name>
    <dbReference type="NCBI Taxonomy" id="4558"/>
    <lineage>
        <taxon>Eukaryota</taxon>
        <taxon>Viridiplantae</taxon>
        <taxon>Streptophyta</taxon>
        <taxon>Embryophyta</taxon>
        <taxon>Tracheophyta</taxon>
        <taxon>Spermatophyta</taxon>
        <taxon>Magnoliopsida</taxon>
        <taxon>Liliopsida</taxon>
        <taxon>Poales</taxon>
        <taxon>Poaceae</taxon>
        <taxon>PACMAD clade</taxon>
        <taxon>Panicoideae</taxon>
        <taxon>Andropogonodae</taxon>
        <taxon>Andropogoneae</taxon>
        <taxon>Sorghinae</taxon>
        <taxon>Sorghum</taxon>
    </lineage>
</organism>
<name>A0A1B6QJV0_SORBI</name>
<evidence type="ECO:0000313" key="2">
    <source>
        <dbReference type="Proteomes" id="UP000000768"/>
    </source>
</evidence>
<protein>
    <submittedName>
        <fullName evidence="1">Uncharacterized protein</fullName>
    </submittedName>
</protein>
<reference evidence="1 2" key="1">
    <citation type="journal article" date="2009" name="Nature">
        <title>The Sorghum bicolor genome and the diversification of grasses.</title>
        <authorList>
            <person name="Paterson A.H."/>
            <person name="Bowers J.E."/>
            <person name="Bruggmann R."/>
            <person name="Dubchak I."/>
            <person name="Grimwood J."/>
            <person name="Gundlach H."/>
            <person name="Haberer G."/>
            <person name="Hellsten U."/>
            <person name="Mitros T."/>
            <person name="Poliakov A."/>
            <person name="Schmutz J."/>
            <person name="Spannagl M."/>
            <person name="Tang H."/>
            <person name="Wang X."/>
            <person name="Wicker T."/>
            <person name="Bharti A.K."/>
            <person name="Chapman J."/>
            <person name="Feltus F.A."/>
            <person name="Gowik U."/>
            <person name="Grigoriev I.V."/>
            <person name="Lyons E."/>
            <person name="Maher C.A."/>
            <person name="Martis M."/>
            <person name="Narechania A."/>
            <person name="Otillar R.P."/>
            <person name="Penning B.W."/>
            <person name="Salamov A.A."/>
            <person name="Wang Y."/>
            <person name="Zhang L."/>
            <person name="Carpita N.C."/>
            <person name="Freeling M."/>
            <person name="Gingle A.R."/>
            <person name="Hash C.T."/>
            <person name="Keller B."/>
            <person name="Klein P."/>
            <person name="Kresovich S."/>
            <person name="McCann M.C."/>
            <person name="Ming R."/>
            <person name="Peterson D.G."/>
            <person name="Mehboob-ur-Rahman"/>
            <person name="Ware D."/>
            <person name="Westhoff P."/>
            <person name="Mayer K.F."/>
            <person name="Messing J."/>
            <person name="Rokhsar D.S."/>
        </authorList>
    </citation>
    <scope>NUCLEOTIDE SEQUENCE [LARGE SCALE GENOMIC DNA]</scope>
    <source>
        <strain evidence="2">cv. BTx623</strain>
    </source>
</reference>
<evidence type="ECO:0000313" key="1">
    <source>
        <dbReference type="EMBL" id="KXG38198.1"/>
    </source>
</evidence>
<dbReference type="Proteomes" id="UP000000768">
    <property type="component" value="Chromosome 1"/>
</dbReference>
<gene>
    <name evidence="1" type="ORF">SORBI_3001G197500</name>
</gene>
<proteinExistence type="predicted"/>
<dbReference type="Gramene" id="KXG38198">
    <property type="protein sequence ID" value="KXG38198"/>
    <property type="gene ID" value="SORBI_3001G197500"/>
</dbReference>
<dbReference type="AlphaFoldDB" id="A0A1B6QJV0"/>